<feature type="compositionally biased region" description="Basic and acidic residues" evidence="1">
    <location>
        <begin position="85"/>
        <end position="99"/>
    </location>
</feature>
<feature type="region of interest" description="Disordered" evidence="1">
    <location>
        <begin position="917"/>
        <end position="941"/>
    </location>
</feature>
<feature type="domain" description="Mon2/Sec7/BIG1-like HDS" evidence="2">
    <location>
        <begin position="178"/>
        <end position="218"/>
    </location>
</feature>
<dbReference type="Proteomes" id="UP000324800">
    <property type="component" value="Unassembled WGS sequence"/>
</dbReference>
<accession>A0A5J4X9V3</accession>
<feature type="compositionally biased region" description="Acidic residues" evidence="1">
    <location>
        <begin position="100"/>
        <end position="112"/>
    </location>
</feature>
<feature type="compositionally biased region" description="Basic and acidic residues" evidence="1">
    <location>
        <begin position="962"/>
        <end position="976"/>
    </location>
</feature>
<feature type="compositionally biased region" description="Polar residues" evidence="1">
    <location>
        <begin position="292"/>
        <end position="308"/>
    </location>
</feature>
<evidence type="ECO:0000259" key="2">
    <source>
        <dbReference type="Pfam" id="PF09324"/>
    </source>
</evidence>
<organism evidence="3 4">
    <name type="scientific">Streblomastix strix</name>
    <dbReference type="NCBI Taxonomy" id="222440"/>
    <lineage>
        <taxon>Eukaryota</taxon>
        <taxon>Metamonada</taxon>
        <taxon>Preaxostyla</taxon>
        <taxon>Oxymonadida</taxon>
        <taxon>Streblomastigidae</taxon>
        <taxon>Streblomastix</taxon>
    </lineage>
</organism>
<feature type="region of interest" description="Disordered" evidence="1">
    <location>
        <begin position="292"/>
        <end position="314"/>
    </location>
</feature>
<gene>
    <name evidence="3" type="ORF">EZS28_000535</name>
</gene>
<evidence type="ECO:0000313" key="4">
    <source>
        <dbReference type="Proteomes" id="UP000324800"/>
    </source>
</evidence>
<feature type="compositionally biased region" description="Polar residues" evidence="1">
    <location>
        <begin position="379"/>
        <end position="400"/>
    </location>
</feature>
<evidence type="ECO:0000313" key="3">
    <source>
        <dbReference type="EMBL" id="KAA6403944.1"/>
    </source>
</evidence>
<dbReference type="EMBL" id="SNRW01000044">
    <property type="protein sequence ID" value="KAA6403944.1"/>
    <property type="molecule type" value="Genomic_DNA"/>
</dbReference>
<protein>
    <recommendedName>
        <fullName evidence="2">Mon2/Sec7/BIG1-like HDS domain-containing protein</fullName>
    </recommendedName>
</protein>
<name>A0A5J4X9V3_9EUKA</name>
<proteinExistence type="predicted"/>
<feature type="region of interest" description="Disordered" evidence="1">
    <location>
        <begin position="85"/>
        <end position="112"/>
    </location>
</feature>
<sequence>MQEICIRNTGRPLDLWRKMYVIVNCFVRNVVIGHNKNIASLAIVTLRQIAFALLDRSDLPRGRMKEPFNGYDGIEIINQVNEKDNDEITDKEFKDNKLNDDDDDDDIQSDEDEEDLQIQLLMPFLDKNQVMQRSRDDNSQTNESEIGDQIPAPPFSFSLSVPSTLAQTIPEIFTPFASDIHRLILDCVTQLTETRPHTLSSGWRIIFLTIQQLVKDTNIHFRTYLMLEQLLKVSLDYQARLDSSSEDQQLSITQSVVPAPISFPDKEQQMNGDQGSEYTTNRNTNKQIEQQNIQPHSQDAGELNSQIQPPIPHKINPQLKRPHIQLSYFFVYSISEVCDALCVCAMCATMDRVTTGCIKYIDRLLRIFLGRRSGEKVIGNSSSQGSDVNTSSDINNQQNKNQPTLVESIQTNPDALQPIFNAHLGVLDLAHVVHIHLPFLCVLSRLACHRKQQLRVYGLTSLLSVLNDYGRIFTGDIWSIIWNRVCMPILESVREGLVQRGQVQWGQKTLQMSAESTLSQNQDVQTKLYEFECERQRRGEFDIFMREMVQSNIWQNVKQQLNEQLIKRMIPFNEQQQQLNDQLGVWNGGWMGEKGMVIASSYELWEWRDGEYQYVWKRQSQSRVQFGNKNDKEQFNRANIVGRSFWRSGIYLEMHHVDKGGRICLCPDHSQGQQQFNTTTQQEKYQCQCSGQHLKQIPGENDQILSIFQFIGQNSQHDLYQNQYSSDESLSINAFTPPYCHLPQPSPFRTKQHRMILSLTSPHRLCSCDCGCLSEIQQSKERKEAQEKHTAFYSRFMDHLIELLVDSILHNVNTTLTNDQIIQKLSKQQQQKENGIVRRNSSDGNQGNINQIFQQSITRGGQANLSFATRSSMLFQFFSQMISQPQSFPLLSRPFWVRLMRVSEYLFDATIPHELSQPPQYIEGEETPNNYKKQHNEQSNDDKIKAENNLEEFQYIENESEGQDKIKDPDQDHSSSEDASSLKSLSDEDDQIENNKVTQNKCEFEEVIDKTLLENQVQQNNQTNVWQSKEIRSIDDQNQLFCQCMFASVSAVKASQVSFNILNWKCRLLYQLLRGIERLLYAAPPISTSVTQSNQSTDINIESTHNEQNHKLLGIAAEDIIFGLICCIERTVLFARAFNLDLRLRCALQHDNIDSMLLSLHNLEQRSSTFLFSILAELGKTQAITNPSHPSIIQSEIDIKHEETTLHQELQADSHEHTKFIFQYCSPICGMRAHRLLLYHTFSIITDGSILASIESHLEDMPDSDEQNTIPNSYIRYTEQGEQNQNIENGLNNPTQGGNNQIKQLKNKFNNSSRSIYEIKDGERAQIESKNARMRLENEKYSEDTMRNLLADFGYCKQCWYLDLNGGINYSDLQQNNQKQDKIFKAHSLSPFSFITCTALAPSDAVVTMLRLFSSTFVKNMFTDQLNEQINQQKYENNITLYSHSQDSSSNLYQQLFNSFQQDGLELSTKMIHSEMLNFIQQQIKMLENDRSPSNTVQDIKYIDSMWIARVDEIKITEKILLIALQILREVDPILV</sequence>
<dbReference type="Pfam" id="PF09324">
    <property type="entry name" value="Sec7-like_HDS"/>
    <property type="match status" value="1"/>
</dbReference>
<feature type="region of interest" description="Disordered" evidence="1">
    <location>
        <begin position="958"/>
        <end position="998"/>
    </location>
</feature>
<evidence type="ECO:0000256" key="1">
    <source>
        <dbReference type="SAM" id="MobiDB-lite"/>
    </source>
</evidence>
<reference evidence="3 4" key="1">
    <citation type="submission" date="2019-03" db="EMBL/GenBank/DDBJ databases">
        <title>Single cell metagenomics reveals metabolic interactions within the superorganism composed of flagellate Streblomastix strix and complex community of Bacteroidetes bacteria on its surface.</title>
        <authorList>
            <person name="Treitli S.C."/>
            <person name="Kolisko M."/>
            <person name="Husnik F."/>
            <person name="Keeling P."/>
            <person name="Hampl V."/>
        </authorList>
    </citation>
    <scope>NUCLEOTIDE SEQUENCE [LARGE SCALE GENOMIC DNA]</scope>
    <source>
        <strain evidence="3">ST1C</strain>
    </source>
</reference>
<feature type="region of interest" description="Disordered" evidence="1">
    <location>
        <begin position="131"/>
        <end position="153"/>
    </location>
</feature>
<dbReference type="InterPro" id="IPR015403">
    <property type="entry name" value="Mon2/Sec7/BIG1-like_HDS"/>
</dbReference>
<feature type="region of interest" description="Disordered" evidence="1">
    <location>
        <begin position="828"/>
        <end position="848"/>
    </location>
</feature>
<comment type="caution">
    <text evidence="3">The sequence shown here is derived from an EMBL/GenBank/DDBJ whole genome shotgun (WGS) entry which is preliminary data.</text>
</comment>
<feature type="region of interest" description="Disordered" evidence="1">
    <location>
        <begin position="378"/>
        <end position="400"/>
    </location>
</feature>